<dbReference type="PROSITE" id="PS50004">
    <property type="entry name" value="C2"/>
    <property type="match status" value="1"/>
</dbReference>
<evidence type="ECO:0000256" key="1">
    <source>
        <dbReference type="ARBA" id="ARBA00022468"/>
    </source>
</evidence>
<dbReference type="InterPro" id="IPR035892">
    <property type="entry name" value="C2_domain_sf"/>
</dbReference>
<keyword evidence="2" id="KW-0175">Coiled coil</keyword>
<dbReference type="InterPro" id="IPR023152">
    <property type="entry name" value="RasGAP_CS"/>
</dbReference>
<dbReference type="PANTHER" id="PTHR10194:SF96">
    <property type="entry name" value="RAS PROTEIN ACTIVATOR LIKE-3"/>
    <property type="match status" value="1"/>
</dbReference>
<protein>
    <submittedName>
        <fullName evidence="6">RAS protein activator-like-3</fullName>
    </submittedName>
</protein>
<feature type="region of interest" description="Disordered" evidence="3">
    <location>
        <begin position="483"/>
        <end position="502"/>
    </location>
</feature>
<evidence type="ECO:0000313" key="7">
    <source>
        <dbReference type="Proteomes" id="UP001623349"/>
    </source>
</evidence>
<dbReference type="InterPro" id="IPR039360">
    <property type="entry name" value="Ras_GTPase"/>
</dbReference>
<name>A0ABQ0FNN4_APOSI</name>
<reference evidence="6 7" key="1">
    <citation type="submission" date="2024-08" db="EMBL/GenBank/DDBJ databases">
        <title>The draft genome of Apodemus speciosus.</title>
        <authorList>
            <person name="Nabeshima K."/>
            <person name="Suzuki S."/>
            <person name="Onuma M."/>
        </authorList>
    </citation>
    <scope>NUCLEOTIDE SEQUENCE [LARGE SCALE GENOMIC DNA]</scope>
    <source>
        <strain evidence="6">IB14-021</strain>
    </source>
</reference>
<dbReference type="SUPFAM" id="SSF48350">
    <property type="entry name" value="GTPase activation domain, GAP"/>
    <property type="match status" value="1"/>
</dbReference>
<sequence length="740" mass="81202">MRLLKRLKEKKRAKSELGAHTPRDGQDNVERQETWLTVWVHEAKGLPRAAAPGVRAELWLDGALLARTAPRAGPGQLFWAERFHFEALPPARRLSLRLRGAGPAGATVGRVVLELDEMSIPRAPAAGLERWFPVLGAPAGAVLRARIRVRCLRVLPTERYKELAEFLTFHYARLCKALEPALSAQAKEELAAAMVRVLRATGRAQALVTDLGTAELARCGGREALLFRENTLATKAIDEYMKLVAQEYLQETLGQVVRCLCASTEDCEVDPSKCPTPELPKHQARLRNSCEEVFESIIHSYNCFPAELGAVFSNWREECKARGSEALGPRLVCASLFLRLLCPAILAPSLFGLAPEHPAPGPARTLTLIAKVIQNLANCAPFGEKEGYMAFMNNFLEDHGPAMQHFLDQVAMVDADATPSGYQGSGDLALQLAVLHVQLCSIFAELDQKTQDSLEPLPTILRAIEEGRPVPVSVPMRLPRVSTQVQSRGRNPASWHPETSPSTLLSFPRANLCAAFKGQEAGFLGRQMRSGPSGGQGQCYARRASLPDVLPTVALLRVLSRDPKALCAWAPCLADGPGLGLLPRYLGSHRCHGSANWTSRGTDTKLRERTDQWARLAEIQCEVAALREEQKTLSHLVESLSNHIQALTEQQEQLRCQLQDLDSRLGTGISKLDSKGGLPSHGSHRLKDLEHRLTELECSQDQLRDTLQSLQLLSKTPESRSQPLPLKAPCINGADLSMGT</sequence>
<feature type="coiled-coil region" evidence="2">
    <location>
        <begin position="616"/>
        <end position="713"/>
    </location>
</feature>
<dbReference type="CDD" id="cd05136">
    <property type="entry name" value="RasGAP_DAB2IP"/>
    <property type="match status" value="1"/>
</dbReference>
<keyword evidence="7" id="KW-1185">Reference proteome</keyword>
<feature type="domain" description="Ras-GAP" evidence="5">
    <location>
        <begin position="186"/>
        <end position="378"/>
    </location>
</feature>
<evidence type="ECO:0000256" key="2">
    <source>
        <dbReference type="SAM" id="Coils"/>
    </source>
</evidence>
<feature type="compositionally biased region" description="Basic residues" evidence="3">
    <location>
        <begin position="1"/>
        <end position="13"/>
    </location>
</feature>
<dbReference type="Pfam" id="PF00616">
    <property type="entry name" value="RasGAP"/>
    <property type="match status" value="2"/>
</dbReference>
<dbReference type="Gene3D" id="1.10.506.10">
    <property type="entry name" value="GTPase Activation - p120gap, domain 1"/>
    <property type="match status" value="2"/>
</dbReference>
<keyword evidence="1" id="KW-0343">GTPase activation</keyword>
<organism evidence="6 7">
    <name type="scientific">Apodemus speciosus</name>
    <name type="common">Large Japanese field mouse</name>
    <dbReference type="NCBI Taxonomy" id="105296"/>
    <lineage>
        <taxon>Eukaryota</taxon>
        <taxon>Metazoa</taxon>
        <taxon>Chordata</taxon>
        <taxon>Craniata</taxon>
        <taxon>Vertebrata</taxon>
        <taxon>Euteleostomi</taxon>
        <taxon>Mammalia</taxon>
        <taxon>Eutheria</taxon>
        <taxon>Euarchontoglires</taxon>
        <taxon>Glires</taxon>
        <taxon>Rodentia</taxon>
        <taxon>Myomorpha</taxon>
        <taxon>Muroidea</taxon>
        <taxon>Muridae</taxon>
        <taxon>Murinae</taxon>
        <taxon>Apodemus</taxon>
    </lineage>
</organism>
<proteinExistence type="predicted"/>
<evidence type="ECO:0000256" key="3">
    <source>
        <dbReference type="SAM" id="MobiDB-lite"/>
    </source>
</evidence>
<accession>A0ABQ0FNN4</accession>
<dbReference type="SUPFAM" id="SSF49562">
    <property type="entry name" value="C2 domain (Calcium/lipid-binding domain, CaLB)"/>
    <property type="match status" value="1"/>
</dbReference>
<evidence type="ECO:0000259" key="5">
    <source>
        <dbReference type="PROSITE" id="PS50018"/>
    </source>
</evidence>
<comment type="caution">
    <text evidence="6">The sequence shown here is derived from an EMBL/GenBank/DDBJ whole genome shotgun (WGS) entry which is preliminary data.</text>
</comment>
<feature type="domain" description="C2" evidence="4">
    <location>
        <begin position="11"/>
        <end position="132"/>
    </location>
</feature>
<feature type="compositionally biased region" description="Basic and acidic residues" evidence="3">
    <location>
        <begin position="14"/>
        <end position="28"/>
    </location>
</feature>
<dbReference type="InterPro" id="IPR000008">
    <property type="entry name" value="C2_dom"/>
</dbReference>
<dbReference type="PROSITE" id="PS50018">
    <property type="entry name" value="RAS_GTPASE_ACTIV_2"/>
    <property type="match status" value="1"/>
</dbReference>
<dbReference type="PROSITE" id="PS00509">
    <property type="entry name" value="RAS_GTPASE_ACTIV_1"/>
    <property type="match status" value="1"/>
</dbReference>
<feature type="region of interest" description="Disordered" evidence="3">
    <location>
        <begin position="715"/>
        <end position="740"/>
    </location>
</feature>
<dbReference type="InterPro" id="IPR001936">
    <property type="entry name" value="RasGAP_dom"/>
</dbReference>
<dbReference type="PANTHER" id="PTHR10194">
    <property type="entry name" value="RAS GTPASE-ACTIVATING PROTEINS"/>
    <property type="match status" value="1"/>
</dbReference>
<dbReference type="Proteomes" id="UP001623349">
    <property type="component" value="Unassembled WGS sequence"/>
</dbReference>
<evidence type="ECO:0000313" key="6">
    <source>
        <dbReference type="EMBL" id="GAB1300867.1"/>
    </source>
</evidence>
<dbReference type="EMBL" id="BAAFST010000017">
    <property type="protein sequence ID" value="GAB1300867.1"/>
    <property type="molecule type" value="Genomic_DNA"/>
</dbReference>
<gene>
    <name evidence="6" type="ORF">APTSU1_001610500</name>
</gene>
<feature type="region of interest" description="Disordered" evidence="3">
    <location>
        <begin position="1"/>
        <end position="28"/>
    </location>
</feature>
<dbReference type="SMART" id="SM00323">
    <property type="entry name" value="RasGAP"/>
    <property type="match status" value="1"/>
</dbReference>
<dbReference type="InterPro" id="IPR008936">
    <property type="entry name" value="Rho_GTPase_activation_prot"/>
</dbReference>
<evidence type="ECO:0000259" key="4">
    <source>
        <dbReference type="PROSITE" id="PS50004"/>
    </source>
</evidence>